<dbReference type="RefSeq" id="WP_106002649.1">
    <property type="nucleotide sequence ID" value="NZ_CP027527.1"/>
</dbReference>
<name>A4U281_9PROT</name>
<dbReference type="GO" id="GO:0046872">
    <property type="term" value="F:metal ion binding"/>
    <property type="evidence" value="ECO:0007669"/>
    <property type="project" value="InterPro"/>
</dbReference>
<protein>
    <submittedName>
        <fullName evidence="1">Uncharacterized protein</fullName>
    </submittedName>
</protein>
<dbReference type="Pfam" id="PF19991">
    <property type="entry name" value="HMA_2"/>
    <property type="match status" value="1"/>
</dbReference>
<organism evidence="1">
    <name type="scientific">Magnetospirillum gryphiswaldense</name>
    <dbReference type="NCBI Taxonomy" id="55518"/>
    <lineage>
        <taxon>Bacteria</taxon>
        <taxon>Pseudomonadati</taxon>
        <taxon>Pseudomonadota</taxon>
        <taxon>Alphaproteobacteria</taxon>
        <taxon>Rhodospirillales</taxon>
        <taxon>Rhodospirillaceae</taxon>
        <taxon>Magnetospirillum</taxon>
    </lineage>
</organism>
<sequence>MSVDLDLPLLRFIRALTIAHHIPGRIRLKLTAPLGADLMAQAAEAKRFGQSLGAMPGIRSVSLNPLAKSCTIEYDARMIPASAWEGLLSGQDAPGSEILLQTLVNAAKA</sequence>
<dbReference type="AlphaFoldDB" id="A4U281"/>
<dbReference type="CDD" id="cd00371">
    <property type="entry name" value="HMA"/>
    <property type="match status" value="1"/>
</dbReference>
<dbReference type="EMBL" id="CU459003">
    <property type="protein sequence ID" value="CAM76988.1"/>
    <property type="molecule type" value="Genomic_DNA"/>
</dbReference>
<dbReference type="InterPro" id="IPR006121">
    <property type="entry name" value="HMA_dom"/>
</dbReference>
<reference evidence="1" key="1">
    <citation type="journal article" date="2007" name="J. Bacteriol.">
        <title>Comparative genome analysis of four magnetotactic bacteria reveals a complex set of group-specific genes implicated in magnetosome biomineralization and function.</title>
        <authorList>
            <person name="Richter M."/>
            <person name="Kube M."/>
            <person name="Bazylinski D.A."/>
            <person name="Lombardot T."/>
            <person name="Gloeckner F.O."/>
            <person name="Reinhardt R."/>
            <person name="Schueler D."/>
        </authorList>
    </citation>
    <scope>NUCLEOTIDE SEQUENCE</scope>
    <source>
        <strain evidence="1">MSR-1</strain>
    </source>
</reference>
<gene>
    <name evidence="1" type="ORF">MGR_0707</name>
</gene>
<accession>A4U281</accession>
<proteinExistence type="predicted"/>
<evidence type="ECO:0000313" key="1">
    <source>
        <dbReference type="EMBL" id="CAM76988.1"/>
    </source>
</evidence>